<keyword evidence="2" id="KW-1185">Reference proteome</keyword>
<dbReference type="AlphaFoldDB" id="A0AAD6YK82"/>
<proteinExistence type="predicted"/>
<dbReference type="EMBL" id="JARJCW010000008">
    <property type="protein sequence ID" value="KAJ7221544.1"/>
    <property type="molecule type" value="Genomic_DNA"/>
</dbReference>
<protein>
    <submittedName>
        <fullName evidence="1">Uncharacterized protein</fullName>
    </submittedName>
</protein>
<gene>
    <name evidence="1" type="ORF">GGX14DRAFT_430093</name>
</gene>
<name>A0AAD6YK82_9AGAR</name>
<comment type="caution">
    <text evidence="1">The sequence shown here is derived from an EMBL/GenBank/DDBJ whole genome shotgun (WGS) entry which is preliminary data.</text>
</comment>
<dbReference type="Proteomes" id="UP001219525">
    <property type="component" value="Unassembled WGS sequence"/>
</dbReference>
<evidence type="ECO:0000313" key="1">
    <source>
        <dbReference type="EMBL" id="KAJ7221544.1"/>
    </source>
</evidence>
<accession>A0AAD6YK82</accession>
<sequence>MRDPYWEALHAALDAAALSNSALLNQRSPKHMNIGDFGICFENPKLRPIVYEFLVSRGYALTKKEKTYLESLTASSKAHARPCVVVGRHGPGSYVVCFLASANSRDTAELSPMIHQLSIPFGDNQKEGLRAEPPFVSRLLFALPVVRSAIIATVRQGQPPIRQQLAYGELERARLLIRAKIAEFKANHETLRRQELALTRDKSHPGDRPLLQKVDIHQPRIAQKPGHGKLSRQRFRNKTGEFWEVVHDPMFIPPHSAHNNISWILKHANDYFADASRYLSSVVDPPPPPFRLPRPFYSSVLRASTSFIRRRIIPL</sequence>
<reference evidence="1" key="1">
    <citation type="submission" date="2023-03" db="EMBL/GenBank/DDBJ databases">
        <title>Massive genome expansion in bonnet fungi (Mycena s.s.) driven by repeated elements and novel gene families across ecological guilds.</title>
        <authorList>
            <consortium name="Lawrence Berkeley National Laboratory"/>
            <person name="Harder C.B."/>
            <person name="Miyauchi S."/>
            <person name="Viragh M."/>
            <person name="Kuo A."/>
            <person name="Thoen E."/>
            <person name="Andreopoulos B."/>
            <person name="Lu D."/>
            <person name="Skrede I."/>
            <person name="Drula E."/>
            <person name="Henrissat B."/>
            <person name="Morin E."/>
            <person name="Kohler A."/>
            <person name="Barry K."/>
            <person name="LaButti K."/>
            <person name="Morin E."/>
            <person name="Salamov A."/>
            <person name="Lipzen A."/>
            <person name="Mereny Z."/>
            <person name="Hegedus B."/>
            <person name="Baldrian P."/>
            <person name="Stursova M."/>
            <person name="Weitz H."/>
            <person name="Taylor A."/>
            <person name="Grigoriev I.V."/>
            <person name="Nagy L.G."/>
            <person name="Martin F."/>
            <person name="Kauserud H."/>
        </authorList>
    </citation>
    <scope>NUCLEOTIDE SEQUENCE</scope>
    <source>
        <strain evidence="1">9144</strain>
    </source>
</reference>
<evidence type="ECO:0000313" key="2">
    <source>
        <dbReference type="Proteomes" id="UP001219525"/>
    </source>
</evidence>
<organism evidence="1 2">
    <name type="scientific">Mycena pura</name>
    <dbReference type="NCBI Taxonomy" id="153505"/>
    <lineage>
        <taxon>Eukaryota</taxon>
        <taxon>Fungi</taxon>
        <taxon>Dikarya</taxon>
        <taxon>Basidiomycota</taxon>
        <taxon>Agaricomycotina</taxon>
        <taxon>Agaricomycetes</taxon>
        <taxon>Agaricomycetidae</taxon>
        <taxon>Agaricales</taxon>
        <taxon>Marasmiineae</taxon>
        <taxon>Mycenaceae</taxon>
        <taxon>Mycena</taxon>
    </lineage>
</organism>